<protein>
    <submittedName>
        <fullName evidence="1">Uncharacterized protein</fullName>
    </submittedName>
</protein>
<proteinExistence type="predicted"/>
<name>A0ABV1WKG4_9ACTN</name>
<accession>A0ABV1WKG4</accession>
<evidence type="ECO:0000313" key="1">
    <source>
        <dbReference type="EMBL" id="MER6984241.1"/>
    </source>
</evidence>
<gene>
    <name evidence="1" type="ORF">ABT317_46655</name>
</gene>
<dbReference type="EMBL" id="JBEPCU010001720">
    <property type="protein sequence ID" value="MER6984241.1"/>
    <property type="molecule type" value="Genomic_DNA"/>
</dbReference>
<organism evidence="1 2">
    <name type="scientific">Streptomyces carpinensis</name>
    <dbReference type="NCBI Taxonomy" id="66369"/>
    <lineage>
        <taxon>Bacteria</taxon>
        <taxon>Bacillati</taxon>
        <taxon>Actinomycetota</taxon>
        <taxon>Actinomycetes</taxon>
        <taxon>Kitasatosporales</taxon>
        <taxon>Streptomycetaceae</taxon>
        <taxon>Streptomyces</taxon>
    </lineage>
</organism>
<comment type="caution">
    <text evidence="1">The sequence shown here is derived from an EMBL/GenBank/DDBJ whole genome shotgun (WGS) entry which is preliminary data.</text>
</comment>
<keyword evidence="2" id="KW-1185">Reference proteome</keyword>
<sequence>MGTDRSGEALERLMRSAQHFFPGEQSPDRRTLYRDGDRAAEEFYL</sequence>
<evidence type="ECO:0000313" key="2">
    <source>
        <dbReference type="Proteomes" id="UP001458415"/>
    </source>
</evidence>
<dbReference type="Proteomes" id="UP001458415">
    <property type="component" value="Unassembled WGS sequence"/>
</dbReference>
<reference evidence="1 2" key="1">
    <citation type="submission" date="2024-06" db="EMBL/GenBank/DDBJ databases">
        <title>The Natural Products Discovery Center: Release of the First 8490 Sequenced Strains for Exploring Actinobacteria Biosynthetic Diversity.</title>
        <authorList>
            <person name="Kalkreuter E."/>
            <person name="Kautsar S.A."/>
            <person name="Yang D."/>
            <person name="Bader C.D."/>
            <person name="Teijaro C.N."/>
            <person name="Fluegel L."/>
            <person name="Davis C.M."/>
            <person name="Simpson J.R."/>
            <person name="Lauterbach L."/>
            <person name="Steele A.D."/>
            <person name="Gui C."/>
            <person name="Meng S."/>
            <person name="Li G."/>
            <person name="Viehrig K."/>
            <person name="Ye F."/>
            <person name="Su P."/>
            <person name="Kiefer A.F."/>
            <person name="Nichols A."/>
            <person name="Cepeda A.J."/>
            <person name="Yan W."/>
            <person name="Fan B."/>
            <person name="Jiang Y."/>
            <person name="Adhikari A."/>
            <person name="Zheng C.-J."/>
            <person name="Schuster L."/>
            <person name="Cowan T.M."/>
            <person name="Smanski M.J."/>
            <person name="Chevrette M.G."/>
            <person name="De Carvalho L.P.S."/>
            <person name="Shen B."/>
        </authorList>
    </citation>
    <scope>NUCLEOTIDE SEQUENCE [LARGE SCALE GENOMIC DNA]</scope>
    <source>
        <strain evidence="1 2">NPDC000634</strain>
    </source>
</reference>